<dbReference type="SMART" id="SM00320">
    <property type="entry name" value="WD40"/>
    <property type="match status" value="3"/>
</dbReference>
<dbReference type="Proteomes" id="UP000460718">
    <property type="component" value="Unassembled WGS sequence"/>
</dbReference>
<dbReference type="InterPro" id="IPR036322">
    <property type="entry name" value="WD40_repeat_dom_sf"/>
</dbReference>
<dbReference type="PROSITE" id="PS50082">
    <property type="entry name" value="WD_REPEATS_2"/>
    <property type="match status" value="1"/>
</dbReference>
<evidence type="ECO:0000256" key="2">
    <source>
        <dbReference type="SAM" id="MobiDB-lite"/>
    </source>
</evidence>
<evidence type="ECO:0000313" key="4">
    <source>
        <dbReference type="Proteomes" id="UP000460718"/>
    </source>
</evidence>
<accession>A0A6A3L0C0</accession>
<evidence type="ECO:0000313" key="3">
    <source>
        <dbReference type="EMBL" id="KAE9013086.1"/>
    </source>
</evidence>
<feature type="repeat" description="WD" evidence="1">
    <location>
        <begin position="276"/>
        <end position="291"/>
    </location>
</feature>
<reference evidence="3 4" key="1">
    <citation type="submission" date="2018-09" db="EMBL/GenBank/DDBJ databases">
        <title>Genomic investigation of the strawberry pathogen Phytophthora fragariae indicates pathogenicity is determined by transcriptional variation in three key races.</title>
        <authorList>
            <person name="Adams T.M."/>
            <person name="Armitage A.D."/>
            <person name="Sobczyk M.K."/>
            <person name="Bates H.J."/>
            <person name="Dunwell J.M."/>
            <person name="Nellist C.F."/>
            <person name="Harrison R.J."/>
        </authorList>
    </citation>
    <scope>NUCLEOTIDE SEQUENCE [LARGE SCALE GENOMIC DNA]</scope>
    <source>
        <strain evidence="3 4">SCRP245</strain>
    </source>
</reference>
<feature type="compositionally biased region" description="Basic and acidic residues" evidence="2">
    <location>
        <begin position="86"/>
        <end position="113"/>
    </location>
</feature>
<comment type="caution">
    <text evidence="3">The sequence shown here is derived from an EMBL/GenBank/DDBJ whole genome shotgun (WGS) entry which is preliminary data.</text>
</comment>
<dbReference type="AlphaFoldDB" id="A0A6A3L0C0"/>
<protein>
    <submittedName>
        <fullName evidence="3">Uncharacterized protein</fullName>
    </submittedName>
</protein>
<proteinExistence type="predicted"/>
<dbReference type="InterPro" id="IPR015943">
    <property type="entry name" value="WD40/YVTN_repeat-like_dom_sf"/>
</dbReference>
<evidence type="ECO:0000256" key="1">
    <source>
        <dbReference type="PROSITE-ProRule" id="PRU00221"/>
    </source>
</evidence>
<organism evidence="3 4">
    <name type="scientific">Phytophthora fragariae</name>
    <dbReference type="NCBI Taxonomy" id="53985"/>
    <lineage>
        <taxon>Eukaryota</taxon>
        <taxon>Sar</taxon>
        <taxon>Stramenopiles</taxon>
        <taxon>Oomycota</taxon>
        <taxon>Peronosporomycetes</taxon>
        <taxon>Peronosporales</taxon>
        <taxon>Peronosporaceae</taxon>
        <taxon>Phytophthora</taxon>
    </lineage>
</organism>
<name>A0A6A3L0C0_9STRA</name>
<dbReference type="EMBL" id="QXFW01000411">
    <property type="protein sequence ID" value="KAE9013086.1"/>
    <property type="molecule type" value="Genomic_DNA"/>
</dbReference>
<dbReference type="SUPFAM" id="SSF50978">
    <property type="entry name" value="WD40 repeat-like"/>
    <property type="match status" value="1"/>
</dbReference>
<feature type="compositionally biased region" description="Polar residues" evidence="2">
    <location>
        <begin position="41"/>
        <end position="65"/>
    </location>
</feature>
<dbReference type="InterPro" id="IPR001680">
    <property type="entry name" value="WD40_rpt"/>
</dbReference>
<dbReference type="Gene3D" id="2.130.10.10">
    <property type="entry name" value="YVTN repeat-like/Quinoprotein amine dehydrogenase"/>
    <property type="match status" value="1"/>
</dbReference>
<sequence length="291" mass="32007">MWFGVAPPSPVSRKDVHPPLCACALHRLERGKRLEAERLHVQQSPRRAASQTHQPSTSGALSSRQRGVHYNEKAVATPRRQTQRPRGGDTTRGKSQPPRKEERQQARPEHGEELYNSNVGTEEQTDGDQLMDGGSATGSANEEEGIEHPRDLGQGAAKTSELFSAKTFAHLGRLDNVGSPVYAAAALSNGRLLCSTKDGRLLLYSNLYRPTARKAPAVLQLATKWISSLQVCDDLVACSSEEVLYVVDTSRMCMVLVFETQHSFITCTRWIHKGALITAGQDNVIKLWTIA</sequence>
<keyword evidence="1" id="KW-0853">WD repeat</keyword>
<feature type="region of interest" description="Disordered" evidence="2">
    <location>
        <begin position="35"/>
        <end position="151"/>
    </location>
</feature>
<gene>
    <name evidence="3" type="ORF">PF011_g8642</name>
</gene>